<dbReference type="Proteomes" id="UP000186879">
    <property type="component" value="Chromosome"/>
</dbReference>
<dbReference type="EMBL" id="FNMU01000002">
    <property type="protein sequence ID" value="SDW42002.1"/>
    <property type="molecule type" value="Genomic_DNA"/>
</dbReference>
<accession>A0A1L3Q4K1</accession>
<evidence type="ECO:0000313" key="1">
    <source>
        <dbReference type="EMBL" id="APH39814.1"/>
    </source>
</evidence>
<evidence type="ECO:0000313" key="6">
    <source>
        <dbReference type="Proteomes" id="UP000267921"/>
    </source>
</evidence>
<dbReference type="KEGG" id="mhaz:BHR79_10225"/>
<organism evidence="1 4">
    <name type="scientific">Methanohalophilus halophilus</name>
    <dbReference type="NCBI Taxonomy" id="2177"/>
    <lineage>
        <taxon>Archaea</taxon>
        <taxon>Methanobacteriati</taxon>
        <taxon>Methanobacteriota</taxon>
        <taxon>Stenosarchaea group</taxon>
        <taxon>Methanomicrobia</taxon>
        <taxon>Methanosarcinales</taxon>
        <taxon>Methanosarcinaceae</taxon>
        <taxon>Methanohalophilus</taxon>
    </lineage>
</organism>
<evidence type="ECO:0000313" key="5">
    <source>
        <dbReference type="Proteomes" id="UP000198669"/>
    </source>
</evidence>
<gene>
    <name evidence="1" type="ORF">BHR79_10225</name>
    <name evidence="2" type="ORF">EFE40_05030</name>
    <name evidence="3" type="ORF">SAMN04515625_0965</name>
</gene>
<proteinExistence type="predicted"/>
<dbReference type="PRINTS" id="PR00420">
    <property type="entry name" value="RNGMNOXGNASE"/>
</dbReference>
<dbReference type="InterPro" id="IPR050407">
    <property type="entry name" value="Geranylgeranyl_reductase"/>
</dbReference>
<name>A0A1L3Q4K1_9EURY</name>
<dbReference type="Pfam" id="PF12831">
    <property type="entry name" value="FAD_oxidored"/>
    <property type="match status" value="1"/>
</dbReference>
<dbReference type="EMBL" id="RJJG01000004">
    <property type="protein sequence ID" value="RNI08841.1"/>
    <property type="molecule type" value="Genomic_DNA"/>
</dbReference>
<dbReference type="RefSeq" id="WP_072562227.1">
    <property type="nucleotide sequence ID" value="NZ_CP017921.1"/>
</dbReference>
<dbReference type="Gene3D" id="3.50.50.60">
    <property type="entry name" value="FAD/NAD(P)-binding domain"/>
    <property type="match status" value="1"/>
</dbReference>
<dbReference type="InterPro" id="IPR036188">
    <property type="entry name" value="FAD/NAD-bd_sf"/>
</dbReference>
<dbReference type="SUPFAM" id="SSF51905">
    <property type="entry name" value="FAD/NAD(P)-binding domain"/>
    <property type="match status" value="1"/>
</dbReference>
<evidence type="ECO:0000313" key="3">
    <source>
        <dbReference type="EMBL" id="SDW42002.1"/>
    </source>
</evidence>
<reference evidence="2 6" key="3">
    <citation type="submission" date="2018-10" db="EMBL/GenBank/DDBJ databases">
        <title>Cultivation of a novel Methanohalophilus strain from Kebrit Deep of the Red Sea and a genomic comparison of members of the genus Methanohalophilus.</title>
        <authorList>
            <person name="Guan Y."/>
            <person name="Ngugi D.K."/>
            <person name="Stingl U."/>
        </authorList>
    </citation>
    <scope>NUCLEOTIDE SEQUENCE [LARGE SCALE GENOMIC DNA]</scope>
    <source>
        <strain evidence="2 6">DSM 3094</strain>
    </source>
</reference>
<dbReference type="Proteomes" id="UP000267921">
    <property type="component" value="Unassembled WGS sequence"/>
</dbReference>
<protein>
    <submittedName>
        <fullName evidence="3">Dehydrogenase (Flavoprotein)</fullName>
    </submittedName>
    <submittedName>
        <fullName evidence="1 2">FAD-dependent oxidoreductase</fullName>
    </submittedName>
</protein>
<sequence>MDADVIVVGASPAGLAASRVASEQGLDVLLMDKQDVLGENTHPANTFFKGMFDRAGETVDSSYILKNLRGANIVAPSGSYVEVESPAYFLDRPAFDRHYIQKTRDSGVDIATSVEAYNVLKNDEGVSVSTSQGTFDSKLVIISDGINSKLASLCGLSAMKHPDDIGWAMEAEVEGDGIGEPDMFEYFVGSVAPGWKSTYSPCGGDRATLGVYVRRHGRDVSSFFDRWVDKFKRMKGLSNLNIGEVKTGGDPIATIPNQMVTDGIMLTGGASGQSGIGYSIHGGKMCGKVAAESIQEANTSSRFLSRYSRMWAKEYRTEYYLGRMALETLRKMDDSEINNIMEVFKQEDLSFLQGSSLQKALQVSLFMLKKKPSSLLGFSAFLRNR</sequence>
<reference evidence="3 5" key="2">
    <citation type="submission" date="2016-10" db="EMBL/GenBank/DDBJ databases">
        <authorList>
            <person name="de Groot N.N."/>
        </authorList>
    </citation>
    <scope>NUCLEOTIDE SEQUENCE [LARGE SCALE GENOMIC DNA]</scope>
    <source>
        <strain evidence="3 5">Z-7982</strain>
    </source>
</reference>
<dbReference type="Gene3D" id="3.30.9.10">
    <property type="entry name" value="D-Amino Acid Oxidase, subunit A, domain 2"/>
    <property type="match status" value="1"/>
</dbReference>
<dbReference type="OrthoDB" id="27922at2157"/>
<dbReference type="PANTHER" id="PTHR42685">
    <property type="entry name" value="GERANYLGERANYL DIPHOSPHATE REDUCTASE"/>
    <property type="match status" value="1"/>
</dbReference>
<keyword evidence="4" id="KW-1185">Reference proteome</keyword>
<dbReference type="EMBL" id="CP017921">
    <property type="protein sequence ID" value="APH39814.1"/>
    <property type="molecule type" value="Genomic_DNA"/>
</dbReference>
<evidence type="ECO:0000313" key="4">
    <source>
        <dbReference type="Proteomes" id="UP000186879"/>
    </source>
</evidence>
<dbReference type="STRING" id="2177.BHR79_10225"/>
<dbReference type="Proteomes" id="UP000198669">
    <property type="component" value="Unassembled WGS sequence"/>
</dbReference>
<reference evidence="1 4" key="1">
    <citation type="submission" date="2016-10" db="EMBL/GenBank/DDBJ databases">
        <title>Methanohalophilus halophilus.</title>
        <authorList>
            <person name="L'haridon S."/>
        </authorList>
    </citation>
    <scope>NUCLEOTIDE SEQUENCE [LARGE SCALE GENOMIC DNA]</scope>
    <source>
        <strain evidence="1 4">Z-7982</strain>
    </source>
</reference>
<dbReference type="AlphaFoldDB" id="A0A1L3Q4K1"/>
<dbReference type="GeneID" id="30584152"/>
<evidence type="ECO:0000313" key="2">
    <source>
        <dbReference type="EMBL" id="RNI08841.1"/>
    </source>
</evidence>
<dbReference type="PANTHER" id="PTHR42685:SF18">
    <property type="entry name" value="DIGERANYLGERANYLGLYCEROPHOSPHOLIPID REDUCTASE"/>
    <property type="match status" value="1"/>
</dbReference>